<accession>A0ABR1ET17</accession>
<sequence>MSLIPLTVYDNLRRVCCSMFASSSQTDHSEIADRMIANASLADVLRWRCVSRPFRKAALRRLARYTTIHVRVYDGLSKLHEKVSSIAHVDDLSWHPAGCLLLSEMSLHELGIALDSRPKWRDVKILVALLNVFRENAIHIHMDSPIVELLVKETLLSSAMLQGHVASVLLNTLVNTKKINALLVFFSQNRKCDKDFTCEETTIAPVMRSQFPLGPMFPALKTFTVISNPQQLNHLSRLIHYAVAVDMIYQKKEIDLVCLQVVLGESWCRSKQRLFRHVNSFKQWSDASSLGMRYLQQFHGTEKRRGKAKC</sequence>
<evidence type="ECO:0000313" key="1">
    <source>
        <dbReference type="EMBL" id="KAK6765785.1"/>
    </source>
</evidence>
<evidence type="ECO:0000313" key="2">
    <source>
        <dbReference type="Proteomes" id="UP001303046"/>
    </source>
</evidence>
<proteinExistence type="predicted"/>
<reference evidence="1 2" key="1">
    <citation type="submission" date="2023-08" db="EMBL/GenBank/DDBJ databases">
        <title>A Necator americanus chromosomal reference genome.</title>
        <authorList>
            <person name="Ilik V."/>
            <person name="Petrzelkova K.J."/>
            <person name="Pardy F."/>
            <person name="Fuh T."/>
            <person name="Niatou-Singa F.S."/>
            <person name="Gouil Q."/>
            <person name="Baker L."/>
            <person name="Ritchie M.E."/>
            <person name="Jex A.R."/>
            <person name="Gazzola D."/>
            <person name="Li H."/>
            <person name="Toshio Fujiwara R."/>
            <person name="Zhan B."/>
            <person name="Aroian R.V."/>
            <person name="Pafco B."/>
            <person name="Schwarz E.M."/>
        </authorList>
    </citation>
    <scope>NUCLEOTIDE SEQUENCE [LARGE SCALE GENOMIC DNA]</scope>
    <source>
        <strain evidence="1 2">Aroian</strain>
        <tissue evidence="1">Whole animal</tissue>
    </source>
</reference>
<protein>
    <submittedName>
        <fullName evidence="1">Uncharacterized protein</fullName>
    </submittedName>
</protein>
<name>A0ABR1ET17_NECAM</name>
<organism evidence="1 2">
    <name type="scientific">Necator americanus</name>
    <name type="common">Human hookworm</name>
    <dbReference type="NCBI Taxonomy" id="51031"/>
    <lineage>
        <taxon>Eukaryota</taxon>
        <taxon>Metazoa</taxon>
        <taxon>Ecdysozoa</taxon>
        <taxon>Nematoda</taxon>
        <taxon>Chromadorea</taxon>
        <taxon>Rhabditida</taxon>
        <taxon>Rhabditina</taxon>
        <taxon>Rhabditomorpha</taxon>
        <taxon>Strongyloidea</taxon>
        <taxon>Ancylostomatidae</taxon>
        <taxon>Bunostominae</taxon>
        <taxon>Necator</taxon>
    </lineage>
</organism>
<comment type="caution">
    <text evidence="1">The sequence shown here is derived from an EMBL/GenBank/DDBJ whole genome shotgun (WGS) entry which is preliminary data.</text>
</comment>
<gene>
    <name evidence="1" type="primary">Necator_chrX.g25768</name>
    <name evidence="1" type="ORF">RB195_025602</name>
</gene>
<dbReference type="EMBL" id="JAVFWL010000006">
    <property type="protein sequence ID" value="KAK6765785.1"/>
    <property type="molecule type" value="Genomic_DNA"/>
</dbReference>
<dbReference type="Proteomes" id="UP001303046">
    <property type="component" value="Unassembled WGS sequence"/>
</dbReference>
<keyword evidence="2" id="KW-1185">Reference proteome</keyword>